<comment type="catalytic activity">
    <reaction evidence="1">
        <text>ATP + protein L-histidine = ADP + protein N-phospho-L-histidine.</text>
        <dbReference type="EC" id="2.7.13.3"/>
    </reaction>
</comment>
<keyword evidence="5" id="KW-0808">Transferase</keyword>
<comment type="caution">
    <text evidence="5">The sequence shown here is derived from an EMBL/GenBank/DDBJ whole genome shotgun (WGS) entry which is preliminary data.</text>
</comment>
<evidence type="ECO:0000256" key="3">
    <source>
        <dbReference type="ARBA" id="ARBA00023012"/>
    </source>
</evidence>
<proteinExistence type="predicted"/>
<sequence length="63" mass="5951">PRDAGRLLAGSGGRADGFGLGLALAREVVAGHGGALTADGRPGAGAVFTVRIPGARPSADGGV</sequence>
<dbReference type="RefSeq" id="WP_163061620.1">
    <property type="nucleotide sequence ID" value="NZ_JAAGLI010000900.1"/>
</dbReference>
<dbReference type="EMBL" id="JAAGLI010000900">
    <property type="protein sequence ID" value="NEA27277.1"/>
    <property type="molecule type" value="Genomic_DNA"/>
</dbReference>
<dbReference type="Proteomes" id="UP000475532">
    <property type="component" value="Unassembled WGS sequence"/>
</dbReference>
<dbReference type="PRINTS" id="PR00344">
    <property type="entry name" value="BCTRLSENSOR"/>
</dbReference>
<keyword evidence="3" id="KW-0902">Two-component regulatory system</keyword>
<reference evidence="5 6" key="1">
    <citation type="submission" date="2020-01" db="EMBL/GenBank/DDBJ databases">
        <title>Insect and environment-associated Actinomycetes.</title>
        <authorList>
            <person name="Currrie C."/>
            <person name="Chevrette M."/>
            <person name="Carlson C."/>
            <person name="Stubbendieck R."/>
            <person name="Wendt-Pienkowski E."/>
        </authorList>
    </citation>
    <scope>NUCLEOTIDE SEQUENCE [LARGE SCALE GENOMIC DNA]</scope>
    <source>
        <strain evidence="5 6">SID10258</strain>
    </source>
</reference>
<dbReference type="SUPFAM" id="SSF55874">
    <property type="entry name" value="ATPase domain of HSP90 chaperone/DNA topoisomerase II/histidine kinase"/>
    <property type="match status" value="1"/>
</dbReference>
<dbReference type="InterPro" id="IPR004358">
    <property type="entry name" value="Sig_transdc_His_kin-like_C"/>
</dbReference>
<protein>
    <recommendedName>
        <fullName evidence="2">histidine kinase</fullName>
        <ecNumber evidence="2">2.7.13.3</ecNumber>
    </recommendedName>
</protein>
<dbReference type="Pfam" id="PF02518">
    <property type="entry name" value="HATPase_c"/>
    <property type="match status" value="1"/>
</dbReference>
<dbReference type="AlphaFoldDB" id="A0A6L9QP94"/>
<dbReference type="GO" id="GO:0004673">
    <property type="term" value="F:protein histidine kinase activity"/>
    <property type="evidence" value="ECO:0007669"/>
    <property type="project" value="UniProtKB-EC"/>
</dbReference>
<accession>A0A6L9QP94</accession>
<evidence type="ECO:0000256" key="2">
    <source>
        <dbReference type="ARBA" id="ARBA00012438"/>
    </source>
</evidence>
<organism evidence="5 6">
    <name type="scientific">Actinomadura bangladeshensis</name>
    <dbReference type="NCBI Taxonomy" id="453573"/>
    <lineage>
        <taxon>Bacteria</taxon>
        <taxon>Bacillati</taxon>
        <taxon>Actinomycetota</taxon>
        <taxon>Actinomycetes</taxon>
        <taxon>Streptosporangiales</taxon>
        <taxon>Thermomonosporaceae</taxon>
        <taxon>Actinomadura</taxon>
    </lineage>
</organism>
<evidence type="ECO:0000313" key="6">
    <source>
        <dbReference type="Proteomes" id="UP000475532"/>
    </source>
</evidence>
<dbReference type="GO" id="GO:0000160">
    <property type="term" value="P:phosphorelay signal transduction system"/>
    <property type="evidence" value="ECO:0007669"/>
    <property type="project" value="UniProtKB-KW"/>
</dbReference>
<dbReference type="Gene3D" id="3.30.565.10">
    <property type="entry name" value="Histidine kinase-like ATPase, C-terminal domain"/>
    <property type="match status" value="1"/>
</dbReference>
<dbReference type="InterPro" id="IPR036890">
    <property type="entry name" value="HATPase_C_sf"/>
</dbReference>
<evidence type="ECO:0000313" key="5">
    <source>
        <dbReference type="EMBL" id="NEA27277.1"/>
    </source>
</evidence>
<evidence type="ECO:0000259" key="4">
    <source>
        <dbReference type="Pfam" id="PF02518"/>
    </source>
</evidence>
<feature type="domain" description="Histidine kinase/HSP90-like ATPase" evidence="4">
    <location>
        <begin position="14"/>
        <end position="54"/>
    </location>
</feature>
<keyword evidence="5" id="KW-0418">Kinase</keyword>
<gene>
    <name evidence="5" type="ORF">G3I70_32995</name>
</gene>
<dbReference type="EC" id="2.7.13.3" evidence="2"/>
<feature type="non-terminal residue" evidence="5">
    <location>
        <position position="1"/>
    </location>
</feature>
<dbReference type="InterPro" id="IPR003594">
    <property type="entry name" value="HATPase_dom"/>
</dbReference>
<evidence type="ECO:0000256" key="1">
    <source>
        <dbReference type="ARBA" id="ARBA00000085"/>
    </source>
</evidence>
<name>A0A6L9QP94_9ACTN</name>